<protein>
    <submittedName>
        <fullName evidence="1">Uncharacterized protein</fullName>
    </submittedName>
</protein>
<evidence type="ECO:0000313" key="1">
    <source>
        <dbReference type="EMBL" id="PPK82550.1"/>
    </source>
</evidence>
<dbReference type="Pfam" id="PF18988">
    <property type="entry name" value="DUF5721"/>
    <property type="match status" value="1"/>
</dbReference>
<dbReference type="RefSeq" id="WP_104435126.1">
    <property type="nucleotide sequence ID" value="NZ_PTJA01000002.1"/>
</dbReference>
<accession>A0A2S6HX18</accession>
<keyword evidence="2" id="KW-1185">Reference proteome</keyword>
<reference evidence="1 2" key="1">
    <citation type="submission" date="2018-02" db="EMBL/GenBank/DDBJ databases">
        <title>Genomic Encyclopedia of Archaeal and Bacterial Type Strains, Phase II (KMG-II): from individual species to whole genera.</title>
        <authorList>
            <person name="Goeker M."/>
        </authorList>
    </citation>
    <scope>NUCLEOTIDE SEQUENCE [LARGE SCALE GENOMIC DNA]</scope>
    <source>
        <strain evidence="1 2">DSM 3808</strain>
    </source>
</reference>
<dbReference type="OrthoDB" id="9787986at2"/>
<evidence type="ECO:0000313" key="2">
    <source>
        <dbReference type="Proteomes" id="UP000237749"/>
    </source>
</evidence>
<gene>
    <name evidence="1" type="ORF">BXY41_102239</name>
</gene>
<dbReference type="InterPro" id="IPR043779">
    <property type="entry name" value="DUF5721"/>
</dbReference>
<sequence>MIALNIEEMKPFTTKLFVGEVFDRFLVKEASVTTFNTFTIDGAIRSGYYTAEEKEALDLGELSTWAMMKPFCFSLIKGKRLPGSFKIVMQMPKEDTERFLSQRKIPFTSNEVKGLYINIRYEEERLTCVTGTSVSVFTLDKTLDQEWDQAFKEFLKQNQIVYLEE</sequence>
<dbReference type="Proteomes" id="UP000237749">
    <property type="component" value="Unassembled WGS sequence"/>
</dbReference>
<proteinExistence type="predicted"/>
<dbReference type="AlphaFoldDB" id="A0A2S6HX18"/>
<name>A0A2S6HX18_9FIRM</name>
<organism evidence="1 2">
    <name type="scientific">Lacrimispora xylanisolvens</name>
    <dbReference type="NCBI Taxonomy" id="384636"/>
    <lineage>
        <taxon>Bacteria</taxon>
        <taxon>Bacillati</taxon>
        <taxon>Bacillota</taxon>
        <taxon>Clostridia</taxon>
        <taxon>Lachnospirales</taxon>
        <taxon>Lachnospiraceae</taxon>
        <taxon>Lacrimispora</taxon>
    </lineage>
</organism>
<dbReference type="EMBL" id="PTJA01000002">
    <property type="protein sequence ID" value="PPK82550.1"/>
    <property type="molecule type" value="Genomic_DNA"/>
</dbReference>
<comment type="caution">
    <text evidence="1">The sequence shown here is derived from an EMBL/GenBank/DDBJ whole genome shotgun (WGS) entry which is preliminary data.</text>
</comment>